<dbReference type="Proteomes" id="UP001066276">
    <property type="component" value="Chromosome 3_2"/>
</dbReference>
<evidence type="ECO:0000313" key="3">
    <source>
        <dbReference type="Proteomes" id="UP001066276"/>
    </source>
</evidence>
<dbReference type="AlphaFoldDB" id="A0AAV7U0R6"/>
<name>A0AAV7U0R6_PLEWA</name>
<reference evidence="2" key="1">
    <citation type="journal article" date="2022" name="bioRxiv">
        <title>Sequencing and chromosome-scale assembly of the giantPleurodeles waltlgenome.</title>
        <authorList>
            <person name="Brown T."/>
            <person name="Elewa A."/>
            <person name="Iarovenko S."/>
            <person name="Subramanian E."/>
            <person name="Araus A.J."/>
            <person name="Petzold A."/>
            <person name="Susuki M."/>
            <person name="Suzuki K.-i.T."/>
            <person name="Hayashi T."/>
            <person name="Toyoda A."/>
            <person name="Oliveira C."/>
            <person name="Osipova E."/>
            <person name="Leigh N.D."/>
            <person name="Simon A."/>
            <person name="Yun M.H."/>
        </authorList>
    </citation>
    <scope>NUCLEOTIDE SEQUENCE</scope>
    <source>
        <strain evidence="2">20211129_DDA</strain>
        <tissue evidence="2">Liver</tissue>
    </source>
</reference>
<organism evidence="2 3">
    <name type="scientific">Pleurodeles waltl</name>
    <name type="common">Iberian ribbed newt</name>
    <dbReference type="NCBI Taxonomy" id="8319"/>
    <lineage>
        <taxon>Eukaryota</taxon>
        <taxon>Metazoa</taxon>
        <taxon>Chordata</taxon>
        <taxon>Craniata</taxon>
        <taxon>Vertebrata</taxon>
        <taxon>Euteleostomi</taxon>
        <taxon>Amphibia</taxon>
        <taxon>Batrachia</taxon>
        <taxon>Caudata</taxon>
        <taxon>Salamandroidea</taxon>
        <taxon>Salamandridae</taxon>
        <taxon>Pleurodelinae</taxon>
        <taxon>Pleurodeles</taxon>
    </lineage>
</organism>
<accession>A0AAV7U0R6</accession>
<evidence type="ECO:0000256" key="1">
    <source>
        <dbReference type="SAM" id="MobiDB-lite"/>
    </source>
</evidence>
<sequence length="249" mass="26590">MHCEALVQSPTPLLQIPLSFFLRGSPGLSSSAPRREQREVKHLPRRTPLAASAHTLESDARFQHCSLATFGGERVFPSSSSHPPSFLTTRRCRPPNVSAPSPDAATLLVTPGSHRNLRRSWRPSGPTPAAAAGELTARDRAPALPLDFWRPARLWGDPQGDRSCRGAVGLVSRGLRRVGAPARGPLPETGLLELSEHPALRDPENNGGAGTPRPAGLLPQLGHIPQRSNQTAKVTVTVAPHGAGTRLLL</sequence>
<gene>
    <name evidence="2" type="ORF">NDU88_007786</name>
</gene>
<keyword evidence="3" id="KW-1185">Reference proteome</keyword>
<proteinExistence type="predicted"/>
<dbReference type="EMBL" id="JANPWB010000006">
    <property type="protein sequence ID" value="KAJ1182599.1"/>
    <property type="molecule type" value="Genomic_DNA"/>
</dbReference>
<feature type="region of interest" description="Disordered" evidence="1">
    <location>
        <begin position="198"/>
        <end position="221"/>
    </location>
</feature>
<evidence type="ECO:0000313" key="2">
    <source>
        <dbReference type="EMBL" id="KAJ1182599.1"/>
    </source>
</evidence>
<protein>
    <submittedName>
        <fullName evidence="2">Uncharacterized protein</fullName>
    </submittedName>
</protein>
<comment type="caution">
    <text evidence="2">The sequence shown here is derived from an EMBL/GenBank/DDBJ whole genome shotgun (WGS) entry which is preliminary data.</text>
</comment>